<dbReference type="InterPro" id="IPR024607">
    <property type="entry name" value="Sulfatase_CS"/>
</dbReference>
<evidence type="ECO:0000256" key="1">
    <source>
        <dbReference type="ARBA" id="ARBA00008779"/>
    </source>
</evidence>
<keyword evidence="7" id="KW-1185">Reference proteome</keyword>
<evidence type="ECO:0000256" key="3">
    <source>
        <dbReference type="ARBA" id="ARBA00022801"/>
    </source>
</evidence>
<gene>
    <name evidence="6" type="ORF">LH29_02025</name>
</gene>
<sequence length="774" mass="85972">MSLTFANKTYGQEILPFPPTPSASKAGITLSESTHQKRQTVNHLPEDAPNIVIILIDDVGPGQAGTFGGEFNTPTLSKIAEEGISYNRFHSTAMCSPTRASLLTGRNHHKVGNGQIPEYANDWDGYTGVIPRSAATVAEVLKNYGYSTSAFGKWHNTAPEESSAAGPFNHWPTGYGFEYFYGFMAGDASQYEPTLFENTTLVPEEHFHKKGYHLSEDLADQAINWMRQHKAIEPDKPFLMYWSSGAVHGPHHVTKEWADKYKGKFDDGWDEYRKRVYEKAKKLGWIPENAKLTPRPSTMQAWDDIPEDERAFQLRLMEVYAGYAEHVDAQVGKVIDELDNLGYEDNTLVFYIWGDNGASSEGQQGTLAELLAQNGVKTTTKQQIEALNKIGGLDELGGNKVENMMHAGWAWGGSSPYKGTKLVAAYFGGTRQPMAVRWPKVIKHDNIPRSQFHHVNDIVPTIYDILNITPPRVVNGAEQMELDGTSMKYTFDDPTAEGRKGAQYFEIHTSRGIYKDGWFACAFGVRTPWVQGLPDFDNWDPMKEPWELYNLEEDWSQANDLAKSNPDKLDEMKSTFLVEAARNNVLPIGGTFWSTAALHPEDAPASPMTEWNFAGPIKRIPEAASPRFGSTSNQMDFDVTVPKNANGVLCAVGGYPGGVSFFIKDGYLNYEYCFFLMDRTRIVASEKLPAGKVNIQLLSELENGPASALNITIKVNGKEVAKGKVPRSIASTISYNDGFDIGQDLGSPVSDAYFDSAPFTFNGQINKVVARYLE</sequence>
<dbReference type="Proteomes" id="UP000032544">
    <property type="component" value="Unassembled WGS sequence"/>
</dbReference>
<dbReference type="STRING" id="1544798.LH29_02025"/>
<dbReference type="PANTHER" id="PTHR42693">
    <property type="entry name" value="ARYLSULFATASE FAMILY MEMBER"/>
    <property type="match status" value="1"/>
</dbReference>
<dbReference type="PROSITE" id="PS00523">
    <property type="entry name" value="SULFATASE_1"/>
    <property type="match status" value="1"/>
</dbReference>
<evidence type="ECO:0000256" key="2">
    <source>
        <dbReference type="ARBA" id="ARBA00022723"/>
    </source>
</evidence>
<proteinExistence type="inferred from homology"/>
<dbReference type="InterPro" id="IPR050738">
    <property type="entry name" value="Sulfatase"/>
</dbReference>
<dbReference type="GO" id="GO:0046872">
    <property type="term" value="F:metal ion binding"/>
    <property type="evidence" value="ECO:0007669"/>
    <property type="project" value="UniProtKB-KW"/>
</dbReference>
<evidence type="ECO:0000313" key="6">
    <source>
        <dbReference type="EMBL" id="KJF44311.1"/>
    </source>
</evidence>
<dbReference type="Gene3D" id="3.30.1120.10">
    <property type="match status" value="1"/>
</dbReference>
<evidence type="ECO:0000256" key="4">
    <source>
        <dbReference type="ARBA" id="ARBA00022837"/>
    </source>
</evidence>
<protein>
    <submittedName>
        <fullName evidence="6">Arylsulfatase</fullName>
    </submittedName>
</protein>
<feature type="domain" description="Sulfatase N-terminal" evidence="5">
    <location>
        <begin position="49"/>
        <end position="468"/>
    </location>
</feature>
<dbReference type="PANTHER" id="PTHR42693:SF43">
    <property type="entry name" value="BLL2667 PROTEIN"/>
    <property type="match status" value="1"/>
</dbReference>
<dbReference type="GO" id="GO:0016787">
    <property type="term" value="F:hydrolase activity"/>
    <property type="evidence" value="ECO:0007669"/>
    <property type="project" value="UniProtKB-KW"/>
</dbReference>
<reference evidence="6 7" key="1">
    <citation type="submission" date="2014-09" db="EMBL/GenBank/DDBJ databases">
        <title>Draft Genome Sequence of Draconibacterium sp. JN14CK-3.</title>
        <authorList>
            <person name="Dong C."/>
            <person name="Lai Q."/>
            <person name="Shao Z."/>
        </authorList>
    </citation>
    <scope>NUCLEOTIDE SEQUENCE [LARGE SCALE GENOMIC DNA]</scope>
    <source>
        <strain evidence="6 7">JN14CK-3</strain>
    </source>
</reference>
<dbReference type="Pfam" id="PF00884">
    <property type="entry name" value="Sulfatase"/>
    <property type="match status" value="1"/>
</dbReference>
<keyword evidence="2" id="KW-0479">Metal-binding</keyword>
<dbReference type="InterPro" id="IPR017850">
    <property type="entry name" value="Alkaline_phosphatase_core_sf"/>
</dbReference>
<dbReference type="PATRIC" id="fig|1544798.3.peg.422"/>
<dbReference type="SUPFAM" id="SSF53649">
    <property type="entry name" value="Alkaline phosphatase-like"/>
    <property type="match status" value="1"/>
</dbReference>
<evidence type="ECO:0000259" key="5">
    <source>
        <dbReference type="Pfam" id="PF00884"/>
    </source>
</evidence>
<dbReference type="AlphaFoldDB" id="A0A0D8JCQ7"/>
<keyword evidence="3" id="KW-0378">Hydrolase</keyword>
<dbReference type="EMBL" id="JRHC01000001">
    <property type="protein sequence ID" value="KJF44311.1"/>
    <property type="molecule type" value="Genomic_DNA"/>
</dbReference>
<evidence type="ECO:0000313" key="7">
    <source>
        <dbReference type="Proteomes" id="UP000032544"/>
    </source>
</evidence>
<accession>A0A0D8JCQ7</accession>
<keyword evidence="4" id="KW-0106">Calcium</keyword>
<comment type="similarity">
    <text evidence="1">Belongs to the sulfatase family.</text>
</comment>
<name>A0A0D8JCQ7_9BACT</name>
<organism evidence="6 7">
    <name type="scientific">Draconibacterium sediminis</name>
    <dbReference type="NCBI Taxonomy" id="1544798"/>
    <lineage>
        <taxon>Bacteria</taxon>
        <taxon>Pseudomonadati</taxon>
        <taxon>Bacteroidota</taxon>
        <taxon>Bacteroidia</taxon>
        <taxon>Marinilabiliales</taxon>
        <taxon>Prolixibacteraceae</taxon>
        <taxon>Draconibacterium</taxon>
    </lineage>
</organism>
<comment type="caution">
    <text evidence="6">The sequence shown here is derived from an EMBL/GenBank/DDBJ whole genome shotgun (WGS) entry which is preliminary data.</text>
</comment>
<dbReference type="InterPro" id="IPR000917">
    <property type="entry name" value="Sulfatase_N"/>
</dbReference>
<dbReference type="CDD" id="cd16025">
    <property type="entry name" value="PAS_like"/>
    <property type="match status" value="1"/>
</dbReference>
<dbReference type="Gene3D" id="3.40.720.10">
    <property type="entry name" value="Alkaline Phosphatase, subunit A"/>
    <property type="match status" value="1"/>
</dbReference>